<dbReference type="InterPro" id="IPR009003">
    <property type="entry name" value="Peptidase_S1_PA"/>
</dbReference>
<dbReference type="RefSeq" id="WP_110171253.1">
    <property type="nucleotide sequence ID" value="NZ_CP015136.1"/>
</dbReference>
<dbReference type="EMBL" id="CP015136">
    <property type="protein sequence ID" value="AMY09506.1"/>
    <property type="molecule type" value="Genomic_DNA"/>
</dbReference>
<dbReference type="Proteomes" id="UP000076079">
    <property type="component" value="Chromosome"/>
</dbReference>
<dbReference type="GO" id="GO:0004252">
    <property type="term" value="F:serine-type endopeptidase activity"/>
    <property type="evidence" value="ECO:0007669"/>
    <property type="project" value="InterPro"/>
</dbReference>
<dbReference type="AlphaFoldDB" id="A0A143PM45"/>
<reference evidence="2" key="2">
    <citation type="submission" date="2016-04" db="EMBL/GenBank/DDBJ databases">
        <title>First Complete Genome Sequence of a Subdivision 6 Acidobacterium.</title>
        <authorList>
            <person name="Huang S."/>
            <person name="Vieira S."/>
            <person name="Bunk B."/>
            <person name="Riedel T."/>
            <person name="Sproeer C."/>
            <person name="Overmann J."/>
        </authorList>
    </citation>
    <scope>NUCLEOTIDE SEQUENCE [LARGE SCALE GENOMIC DNA]</scope>
    <source>
        <strain evidence="2">DSM 100886 HEG_-6_39</strain>
    </source>
</reference>
<gene>
    <name evidence="1" type="ORF">LuPra_02723</name>
</gene>
<proteinExistence type="predicted"/>
<dbReference type="PROSITE" id="PS00134">
    <property type="entry name" value="TRYPSIN_HIS"/>
    <property type="match status" value="1"/>
</dbReference>
<reference evidence="1 2" key="1">
    <citation type="journal article" date="2016" name="Genome Announc.">
        <title>First Complete Genome Sequence of a Subdivision 6 Acidobacterium Strain.</title>
        <authorList>
            <person name="Huang S."/>
            <person name="Vieira S."/>
            <person name="Bunk B."/>
            <person name="Riedel T."/>
            <person name="Sproer C."/>
            <person name="Overmann J."/>
        </authorList>
    </citation>
    <scope>NUCLEOTIDE SEQUENCE [LARGE SCALE GENOMIC DNA]</scope>
    <source>
        <strain evidence="2">DSM 100886 HEG_-6_39</strain>
    </source>
</reference>
<dbReference type="InterPro" id="IPR033116">
    <property type="entry name" value="TRYPSIN_SER"/>
</dbReference>
<dbReference type="PROSITE" id="PS00135">
    <property type="entry name" value="TRYPSIN_SER"/>
    <property type="match status" value="1"/>
</dbReference>
<dbReference type="Gene3D" id="2.40.10.10">
    <property type="entry name" value="Trypsin-like serine proteases"/>
    <property type="match status" value="1"/>
</dbReference>
<organism evidence="1 2">
    <name type="scientific">Luteitalea pratensis</name>
    <dbReference type="NCBI Taxonomy" id="1855912"/>
    <lineage>
        <taxon>Bacteria</taxon>
        <taxon>Pseudomonadati</taxon>
        <taxon>Acidobacteriota</taxon>
        <taxon>Vicinamibacteria</taxon>
        <taxon>Vicinamibacterales</taxon>
        <taxon>Vicinamibacteraceae</taxon>
        <taxon>Luteitalea</taxon>
    </lineage>
</organism>
<name>A0A143PM45_LUTPR</name>
<accession>A0A143PM45</accession>
<dbReference type="SUPFAM" id="SSF50494">
    <property type="entry name" value="Trypsin-like serine proteases"/>
    <property type="match status" value="1"/>
</dbReference>
<evidence type="ECO:0008006" key="3">
    <source>
        <dbReference type="Google" id="ProtNLM"/>
    </source>
</evidence>
<evidence type="ECO:0000313" key="2">
    <source>
        <dbReference type="Proteomes" id="UP000076079"/>
    </source>
</evidence>
<sequence length="302" mass="31228">MGIKKTAVVRLVVPVCVSLWVGVSHAIVWGVPDGNNHPNVGALFVKFDPVFSLGPAVPAGVFPVCSGSVIAKSGNRALFLTAGHCIEPLMNLVAALGAEGLNPVAVVSFSSNLHQDPGIAIPVDMGALHWQLGQLPTTALGALPGFDDIGVVVLHAGDAADLPDPITLPHQGLLDALGASGFRGSEFRVVGFGDDITEPTPHTRVRIFGVREVAYPRPVNLGEKFVMAQQHGPSGSSGAYFGDSGGPIFWVDPASGSETAVAIVVGPVGGLMNTVSTVAQHYRIDTAFALGFIEQVKSSEGF</sequence>
<evidence type="ECO:0000313" key="1">
    <source>
        <dbReference type="EMBL" id="AMY09506.1"/>
    </source>
</evidence>
<keyword evidence="2" id="KW-1185">Reference proteome</keyword>
<dbReference type="STRING" id="1855912.LuPra_02723"/>
<dbReference type="InterPro" id="IPR043504">
    <property type="entry name" value="Peptidase_S1_PA_chymotrypsin"/>
</dbReference>
<dbReference type="GO" id="GO:0006508">
    <property type="term" value="P:proteolysis"/>
    <property type="evidence" value="ECO:0007669"/>
    <property type="project" value="InterPro"/>
</dbReference>
<dbReference type="KEGG" id="abac:LuPra_02723"/>
<dbReference type="InterPro" id="IPR018114">
    <property type="entry name" value="TRYPSIN_HIS"/>
</dbReference>
<protein>
    <recommendedName>
        <fullName evidence="3">V8-like Glu-specific endopeptidase</fullName>
    </recommendedName>
</protein>
<dbReference type="OrthoDB" id="9813836at2"/>